<name>A0A6A6U1K4_9PEZI</name>
<dbReference type="Proteomes" id="UP000799302">
    <property type="component" value="Unassembled WGS sequence"/>
</dbReference>
<proteinExistence type="predicted"/>
<evidence type="ECO:0000256" key="1">
    <source>
        <dbReference type="SAM" id="MobiDB-lite"/>
    </source>
</evidence>
<feature type="compositionally biased region" description="Basic and acidic residues" evidence="1">
    <location>
        <begin position="22"/>
        <end position="32"/>
    </location>
</feature>
<feature type="region of interest" description="Disordered" evidence="1">
    <location>
        <begin position="1"/>
        <end position="42"/>
    </location>
</feature>
<dbReference type="AlphaFoldDB" id="A0A6A6U1K4"/>
<protein>
    <submittedName>
        <fullName evidence="2">Uncharacterized protein</fullName>
    </submittedName>
</protein>
<evidence type="ECO:0000313" key="2">
    <source>
        <dbReference type="EMBL" id="KAF2664824.1"/>
    </source>
</evidence>
<dbReference type="EMBL" id="MU004241">
    <property type="protein sequence ID" value="KAF2664824.1"/>
    <property type="molecule type" value="Genomic_DNA"/>
</dbReference>
<accession>A0A6A6U1K4</accession>
<gene>
    <name evidence="2" type="ORF">BT63DRAFT_428794</name>
</gene>
<sequence>MADADPTKIETGVSPDAQSPHNETKPQNHDETAFTTPEPTPLDQLNERKVRMQAEIGRYAELAKQFKKLQVELACAPDDNTLWATEQRYRGIAQRAVFFAETISRAREACNRLSAKITQDFACFEEDWNKNIVGEGYKEGDFVELDELRLALEEATVSTDIVNLFPSMA</sequence>
<organism evidence="2 3">
    <name type="scientific">Microthyrium microscopicum</name>
    <dbReference type="NCBI Taxonomy" id="703497"/>
    <lineage>
        <taxon>Eukaryota</taxon>
        <taxon>Fungi</taxon>
        <taxon>Dikarya</taxon>
        <taxon>Ascomycota</taxon>
        <taxon>Pezizomycotina</taxon>
        <taxon>Dothideomycetes</taxon>
        <taxon>Dothideomycetes incertae sedis</taxon>
        <taxon>Microthyriales</taxon>
        <taxon>Microthyriaceae</taxon>
        <taxon>Microthyrium</taxon>
    </lineage>
</organism>
<evidence type="ECO:0000313" key="3">
    <source>
        <dbReference type="Proteomes" id="UP000799302"/>
    </source>
</evidence>
<keyword evidence="3" id="KW-1185">Reference proteome</keyword>
<reference evidence="2" key="1">
    <citation type="journal article" date="2020" name="Stud. Mycol.">
        <title>101 Dothideomycetes genomes: a test case for predicting lifestyles and emergence of pathogens.</title>
        <authorList>
            <person name="Haridas S."/>
            <person name="Albert R."/>
            <person name="Binder M."/>
            <person name="Bloem J."/>
            <person name="Labutti K."/>
            <person name="Salamov A."/>
            <person name="Andreopoulos B."/>
            <person name="Baker S."/>
            <person name="Barry K."/>
            <person name="Bills G."/>
            <person name="Bluhm B."/>
            <person name="Cannon C."/>
            <person name="Castanera R."/>
            <person name="Culley D."/>
            <person name="Daum C."/>
            <person name="Ezra D."/>
            <person name="Gonzalez J."/>
            <person name="Henrissat B."/>
            <person name="Kuo A."/>
            <person name="Liang C."/>
            <person name="Lipzen A."/>
            <person name="Lutzoni F."/>
            <person name="Magnuson J."/>
            <person name="Mondo S."/>
            <person name="Nolan M."/>
            <person name="Ohm R."/>
            <person name="Pangilinan J."/>
            <person name="Park H.-J."/>
            <person name="Ramirez L."/>
            <person name="Alfaro M."/>
            <person name="Sun H."/>
            <person name="Tritt A."/>
            <person name="Yoshinaga Y."/>
            <person name="Zwiers L.-H."/>
            <person name="Turgeon B."/>
            <person name="Goodwin S."/>
            <person name="Spatafora J."/>
            <person name="Crous P."/>
            <person name="Grigoriev I."/>
        </authorList>
    </citation>
    <scope>NUCLEOTIDE SEQUENCE</scope>
    <source>
        <strain evidence="2">CBS 115976</strain>
    </source>
</reference>